<accession>A0ABW4CFD3</accession>
<dbReference type="EMBL" id="JBHTOC010000005">
    <property type="protein sequence ID" value="MFD1429505.1"/>
    <property type="molecule type" value="Genomic_DNA"/>
</dbReference>
<evidence type="ECO:0000313" key="1">
    <source>
        <dbReference type="EMBL" id="MFD1429505.1"/>
    </source>
</evidence>
<reference evidence="2" key="1">
    <citation type="journal article" date="2019" name="Int. J. Syst. Evol. Microbiol.">
        <title>The Global Catalogue of Microorganisms (GCM) 10K type strain sequencing project: providing services to taxonomists for standard genome sequencing and annotation.</title>
        <authorList>
            <consortium name="The Broad Institute Genomics Platform"/>
            <consortium name="The Broad Institute Genome Sequencing Center for Infectious Disease"/>
            <person name="Wu L."/>
            <person name="Ma J."/>
        </authorList>
    </citation>
    <scope>NUCLEOTIDE SEQUENCE [LARGE SCALE GENOMIC DNA]</scope>
    <source>
        <strain evidence="2">CCM 8980</strain>
    </source>
</reference>
<evidence type="ECO:0000313" key="2">
    <source>
        <dbReference type="Proteomes" id="UP001597196"/>
    </source>
</evidence>
<comment type="caution">
    <text evidence="1">The sequence shown here is derived from an EMBL/GenBank/DDBJ whole genome shotgun (WGS) entry which is preliminary data.</text>
</comment>
<proteinExistence type="predicted"/>
<keyword evidence="2" id="KW-1185">Reference proteome</keyword>
<dbReference type="Proteomes" id="UP001597196">
    <property type="component" value="Unassembled WGS sequence"/>
</dbReference>
<protein>
    <submittedName>
        <fullName evidence="1">Uncharacterized protein</fullName>
    </submittedName>
</protein>
<gene>
    <name evidence="1" type="ORF">ACFQ4P_04485</name>
</gene>
<sequence>MALNYVLPPGRRHGLVEGFARDATVAPVESDVNKVLFENFCGIRVAAISIAGAVSLGHVGLEFR</sequence>
<organism evidence="1 2">
    <name type="scientific">Lacticaseibacillus mingshuiensis</name>
    <dbReference type="NCBI Taxonomy" id="2799574"/>
    <lineage>
        <taxon>Bacteria</taxon>
        <taxon>Bacillati</taxon>
        <taxon>Bacillota</taxon>
        <taxon>Bacilli</taxon>
        <taxon>Lactobacillales</taxon>
        <taxon>Lactobacillaceae</taxon>
        <taxon>Lacticaseibacillus</taxon>
    </lineage>
</organism>
<name>A0ABW4CFD3_9LACO</name>